<keyword evidence="3" id="KW-1185">Reference proteome</keyword>
<dbReference type="EMBL" id="CAJHJT010000001">
    <property type="protein sequence ID" value="CAD6995916.1"/>
    <property type="molecule type" value="Genomic_DNA"/>
</dbReference>
<evidence type="ECO:0000313" key="3">
    <source>
        <dbReference type="Proteomes" id="UP000606786"/>
    </source>
</evidence>
<reference evidence="2" key="1">
    <citation type="submission" date="2020-11" db="EMBL/GenBank/DDBJ databases">
        <authorList>
            <person name="Whitehead M."/>
        </authorList>
    </citation>
    <scope>NUCLEOTIDE SEQUENCE</scope>
    <source>
        <strain evidence="2">EGII</strain>
    </source>
</reference>
<name>A0A811UCY6_CERCA</name>
<dbReference type="SUPFAM" id="SSF56672">
    <property type="entry name" value="DNA/RNA polymerases"/>
    <property type="match status" value="1"/>
</dbReference>
<dbReference type="Pfam" id="PF14529">
    <property type="entry name" value="Exo_endo_phos_2"/>
    <property type="match status" value="1"/>
</dbReference>
<dbReference type="AlphaFoldDB" id="A0A811UCY6"/>
<dbReference type="Gene3D" id="3.60.10.10">
    <property type="entry name" value="Endonuclease/exonuclease/phosphatase"/>
    <property type="match status" value="1"/>
</dbReference>
<dbReference type="InterPro" id="IPR000477">
    <property type="entry name" value="RT_dom"/>
</dbReference>
<dbReference type="PANTHER" id="PTHR19446">
    <property type="entry name" value="REVERSE TRANSCRIPTASES"/>
    <property type="match status" value="1"/>
</dbReference>
<evidence type="ECO:0000259" key="1">
    <source>
        <dbReference type="PROSITE" id="PS50878"/>
    </source>
</evidence>
<dbReference type="GO" id="GO:0003824">
    <property type="term" value="F:catalytic activity"/>
    <property type="evidence" value="ECO:0007669"/>
    <property type="project" value="InterPro"/>
</dbReference>
<dbReference type="Pfam" id="PF00078">
    <property type="entry name" value="RVT_1"/>
    <property type="match status" value="1"/>
</dbReference>
<sequence>MIRCVQINLNHCEAAQDLLKQTIFERKIDVALISEQYRSPTGDGSWLQDKRGKAAIWACGDVPFEQIGSSQHEGFTHAKIGRVHFYSCYAPPSEPLEGFKNMLMRLVSDAAGKSPVIIAGDFNAWAVEWGSSKTTARGQALLEAFINLDIVVLNQGRKNTYQKGNAGSIIDLTFCSAALLDLIKWEILDDFTYSDHFAISFVVHPPRSIAKKNRVPKVQKSGWKTKMLDSSMLSYMTDLLPDLFTVGTYVNADKCANVLMNHITEICDASMPRKTRGNGRAPVYWWNQEIKELRAQSLKLRRQYQRQRARSNPEYLRLQLLYRSKRDELQKAIKKSKREAFQELIRDVDDNPWGSGYNVVLKKLKGSNAKQPVCPQIMKHIVEGLFPKHDEYIVPNETAVDVAEIPPVSNAEVLAAVARIKSNKSPGVDGVPNVVLMYVAKKRPELFTNLFTKCVQDGIFPKRWKRQRLVLLPKGKMPPEEPSAHRPLCMLDTAGKLLEAILSSRIQEITEGDHGLSTWQYGFRRKRSTIDSIAAVCDIARKALEGKRWFEGTKQYCAIITLDVKNAFNSANWQQIITATRNMNVPDYLIRVIRSYFSERVLLYDTNEGPMKYKITAGVPQGSVLGPLLWNIMYDGIFKVRKPEGVSIVGYADDIAIVVVAKQLSDATRSCNETIASVKAWLLAAKLELADHKTEALLMTSRKRVEAIQVRVGGCIIESRPTIKYLGVILDRRLSFKEHLKYASRKAGKVGAAVARLMPNIRGPRQQRRKLLACISSSILMYAAPIWADATLVPAYLRAPAAVHRLASLRVCSAFVTVSDEAANLLAGRWPVDIAARAASEVRHNPTKRKEVMQQCINEWQQRWDSSSKGRWTKKLIPNVSKWIERQHGETDYYLTQFLTGHGCFRQYLHKYTHADTPYCLYCSEEIEDAEHILLYCSRFENERKELIQCIRGTLTPESLLEAMILKECTWNRCAEIIVEVMKRLRVDDHRSRSLM</sequence>
<dbReference type="Proteomes" id="UP000606786">
    <property type="component" value="Unassembled WGS sequence"/>
</dbReference>
<dbReference type="PROSITE" id="PS50878">
    <property type="entry name" value="RT_POL"/>
    <property type="match status" value="1"/>
</dbReference>
<organism evidence="2 3">
    <name type="scientific">Ceratitis capitata</name>
    <name type="common">Mediterranean fruit fly</name>
    <name type="synonym">Tephritis capitata</name>
    <dbReference type="NCBI Taxonomy" id="7213"/>
    <lineage>
        <taxon>Eukaryota</taxon>
        <taxon>Metazoa</taxon>
        <taxon>Ecdysozoa</taxon>
        <taxon>Arthropoda</taxon>
        <taxon>Hexapoda</taxon>
        <taxon>Insecta</taxon>
        <taxon>Pterygota</taxon>
        <taxon>Neoptera</taxon>
        <taxon>Endopterygota</taxon>
        <taxon>Diptera</taxon>
        <taxon>Brachycera</taxon>
        <taxon>Muscomorpha</taxon>
        <taxon>Tephritoidea</taxon>
        <taxon>Tephritidae</taxon>
        <taxon>Ceratitis</taxon>
        <taxon>Ceratitis</taxon>
    </lineage>
</organism>
<dbReference type="CDD" id="cd01650">
    <property type="entry name" value="RT_nLTR_like"/>
    <property type="match status" value="1"/>
</dbReference>
<accession>A0A811UCY6</accession>
<protein>
    <submittedName>
        <fullName evidence="2">(Mediterranean fruit fly) hypothetical protein</fullName>
    </submittedName>
</protein>
<gene>
    <name evidence="2" type="ORF">CCAP1982_LOCUS4618</name>
</gene>
<feature type="domain" description="Reverse transcriptase" evidence="1">
    <location>
        <begin position="453"/>
        <end position="730"/>
    </location>
</feature>
<dbReference type="GO" id="GO:0071897">
    <property type="term" value="P:DNA biosynthetic process"/>
    <property type="evidence" value="ECO:0007669"/>
    <property type="project" value="UniProtKB-ARBA"/>
</dbReference>
<dbReference type="CDD" id="cd09077">
    <property type="entry name" value="R1-I-EN"/>
    <property type="match status" value="1"/>
</dbReference>
<dbReference type="SUPFAM" id="SSF56219">
    <property type="entry name" value="DNase I-like"/>
    <property type="match status" value="1"/>
</dbReference>
<dbReference type="InterPro" id="IPR036691">
    <property type="entry name" value="Endo/exonu/phosph_ase_sf"/>
</dbReference>
<dbReference type="InterPro" id="IPR005135">
    <property type="entry name" value="Endo/exonuclease/phosphatase"/>
</dbReference>
<dbReference type="InterPro" id="IPR043502">
    <property type="entry name" value="DNA/RNA_pol_sf"/>
</dbReference>
<evidence type="ECO:0000313" key="2">
    <source>
        <dbReference type="EMBL" id="CAD6995916.1"/>
    </source>
</evidence>
<proteinExistence type="predicted"/>
<comment type="caution">
    <text evidence="2">The sequence shown here is derived from an EMBL/GenBank/DDBJ whole genome shotgun (WGS) entry which is preliminary data.</text>
</comment>
<dbReference type="OrthoDB" id="411871at2759"/>